<dbReference type="PROSITE" id="PS52015">
    <property type="entry name" value="TONB_CTD"/>
    <property type="match status" value="1"/>
</dbReference>
<evidence type="ECO:0000313" key="12">
    <source>
        <dbReference type="EMBL" id="MVN90695.1"/>
    </source>
</evidence>
<dbReference type="Pfam" id="PF03544">
    <property type="entry name" value="TonB_C"/>
    <property type="match status" value="1"/>
</dbReference>
<evidence type="ECO:0000256" key="3">
    <source>
        <dbReference type="ARBA" id="ARBA00022448"/>
    </source>
</evidence>
<dbReference type="SUPFAM" id="SSF74653">
    <property type="entry name" value="TolA/TonB C-terminal domain"/>
    <property type="match status" value="1"/>
</dbReference>
<keyword evidence="5" id="KW-0997">Cell inner membrane</keyword>
<organism evidence="12 13">
    <name type="scientific">Mucilaginibacter aquatilis</name>
    <dbReference type="NCBI Taxonomy" id="1517760"/>
    <lineage>
        <taxon>Bacteria</taxon>
        <taxon>Pseudomonadati</taxon>
        <taxon>Bacteroidota</taxon>
        <taxon>Sphingobacteriia</taxon>
        <taxon>Sphingobacteriales</taxon>
        <taxon>Sphingobacteriaceae</taxon>
        <taxon>Mucilaginibacter</taxon>
    </lineage>
</organism>
<keyword evidence="3" id="KW-0813">Transport</keyword>
<protein>
    <submittedName>
        <fullName evidence="12">TonB family protein</fullName>
    </submittedName>
</protein>
<dbReference type="NCBIfam" id="TIGR01352">
    <property type="entry name" value="tonB_Cterm"/>
    <property type="match status" value="1"/>
</dbReference>
<keyword evidence="8" id="KW-1133">Transmembrane helix</keyword>
<evidence type="ECO:0000256" key="2">
    <source>
        <dbReference type="ARBA" id="ARBA00006555"/>
    </source>
</evidence>
<dbReference type="PANTHER" id="PTHR33446:SF2">
    <property type="entry name" value="PROTEIN TONB"/>
    <property type="match status" value="1"/>
</dbReference>
<keyword evidence="4" id="KW-1003">Cell membrane</keyword>
<dbReference type="PANTHER" id="PTHR33446">
    <property type="entry name" value="PROTEIN TONB-RELATED"/>
    <property type="match status" value="1"/>
</dbReference>
<keyword evidence="6" id="KW-0812">Transmembrane</keyword>
<dbReference type="Proteomes" id="UP000434850">
    <property type="component" value="Unassembled WGS sequence"/>
</dbReference>
<evidence type="ECO:0000256" key="10">
    <source>
        <dbReference type="SAM" id="SignalP"/>
    </source>
</evidence>
<sequence>MLKYLLLIIFITALAPAKAQPTFKGGPAALDAFLQSKIVYPEFSSQNCIAAAVQVSFMIQTDGQVTDAMIQQGPGIDLDDEALRVIKLTSGKWNIPADYKRAVRVVLPISFKPDYVRCQRNNGTSVPQMSMGQAIAAYQKRQELENAITNYYINKRSGKADEQKESTIERLKQQLGINEELWKDVLDQANEKLKQGDKDGACKDWNFIKNTGSSLADDYLARYCK</sequence>
<dbReference type="RefSeq" id="WP_157540469.1">
    <property type="nucleotide sequence ID" value="NZ_WQLA01000002.1"/>
</dbReference>
<keyword evidence="10" id="KW-0732">Signal</keyword>
<keyword evidence="7" id="KW-0653">Protein transport</keyword>
<accession>A0A6I4I674</accession>
<evidence type="ECO:0000256" key="1">
    <source>
        <dbReference type="ARBA" id="ARBA00004383"/>
    </source>
</evidence>
<dbReference type="AlphaFoldDB" id="A0A6I4I674"/>
<gene>
    <name evidence="12" type="ORF">GO816_06115</name>
</gene>
<dbReference type="GO" id="GO:0055085">
    <property type="term" value="P:transmembrane transport"/>
    <property type="evidence" value="ECO:0007669"/>
    <property type="project" value="InterPro"/>
</dbReference>
<evidence type="ECO:0000256" key="8">
    <source>
        <dbReference type="ARBA" id="ARBA00022989"/>
    </source>
</evidence>
<evidence type="ECO:0000259" key="11">
    <source>
        <dbReference type="PROSITE" id="PS52015"/>
    </source>
</evidence>
<feature type="signal peptide" evidence="10">
    <location>
        <begin position="1"/>
        <end position="19"/>
    </location>
</feature>
<comment type="subcellular location">
    <subcellularLocation>
        <location evidence="1">Cell inner membrane</location>
        <topology evidence="1">Single-pass membrane protein</topology>
        <orientation evidence="1">Periplasmic side</orientation>
    </subcellularLocation>
</comment>
<feature type="domain" description="TonB C-terminal" evidence="11">
    <location>
        <begin position="25"/>
        <end position="120"/>
    </location>
</feature>
<evidence type="ECO:0000256" key="7">
    <source>
        <dbReference type="ARBA" id="ARBA00022927"/>
    </source>
</evidence>
<evidence type="ECO:0000256" key="9">
    <source>
        <dbReference type="ARBA" id="ARBA00023136"/>
    </source>
</evidence>
<comment type="similarity">
    <text evidence="2">Belongs to the TonB family.</text>
</comment>
<proteinExistence type="inferred from homology"/>
<evidence type="ECO:0000256" key="6">
    <source>
        <dbReference type="ARBA" id="ARBA00022692"/>
    </source>
</evidence>
<name>A0A6I4I674_9SPHI</name>
<comment type="caution">
    <text evidence="12">The sequence shown here is derived from an EMBL/GenBank/DDBJ whole genome shotgun (WGS) entry which is preliminary data.</text>
</comment>
<evidence type="ECO:0000256" key="5">
    <source>
        <dbReference type="ARBA" id="ARBA00022519"/>
    </source>
</evidence>
<dbReference type="Gene3D" id="3.30.1150.10">
    <property type="match status" value="1"/>
</dbReference>
<dbReference type="GO" id="GO:0015031">
    <property type="term" value="P:protein transport"/>
    <property type="evidence" value="ECO:0007669"/>
    <property type="project" value="UniProtKB-KW"/>
</dbReference>
<dbReference type="EMBL" id="WQLA01000002">
    <property type="protein sequence ID" value="MVN90695.1"/>
    <property type="molecule type" value="Genomic_DNA"/>
</dbReference>
<keyword evidence="9" id="KW-0472">Membrane</keyword>
<dbReference type="InterPro" id="IPR006260">
    <property type="entry name" value="TonB/TolA_C"/>
</dbReference>
<dbReference type="OrthoDB" id="1096636at2"/>
<dbReference type="GO" id="GO:0098797">
    <property type="term" value="C:plasma membrane protein complex"/>
    <property type="evidence" value="ECO:0007669"/>
    <property type="project" value="TreeGrafter"/>
</dbReference>
<dbReference type="InterPro" id="IPR051045">
    <property type="entry name" value="TonB-dependent_transducer"/>
</dbReference>
<evidence type="ECO:0000313" key="13">
    <source>
        <dbReference type="Proteomes" id="UP000434850"/>
    </source>
</evidence>
<keyword evidence="13" id="KW-1185">Reference proteome</keyword>
<dbReference type="GO" id="GO:0031992">
    <property type="term" value="F:energy transducer activity"/>
    <property type="evidence" value="ECO:0007669"/>
    <property type="project" value="TreeGrafter"/>
</dbReference>
<reference evidence="12 13" key="1">
    <citation type="submission" date="2019-12" db="EMBL/GenBank/DDBJ databases">
        <title>Mucilaginibacter sp. HME9299 genome sequencing and assembly.</title>
        <authorList>
            <person name="Kang H."/>
            <person name="Kim H."/>
            <person name="Joh K."/>
        </authorList>
    </citation>
    <scope>NUCLEOTIDE SEQUENCE [LARGE SCALE GENOMIC DNA]</scope>
    <source>
        <strain evidence="12 13">HME9299</strain>
    </source>
</reference>
<dbReference type="InterPro" id="IPR037682">
    <property type="entry name" value="TonB_C"/>
</dbReference>
<feature type="chain" id="PRO_5026138845" evidence="10">
    <location>
        <begin position="20"/>
        <end position="225"/>
    </location>
</feature>
<evidence type="ECO:0000256" key="4">
    <source>
        <dbReference type="ARBA" id="ARBA00022475"/>
    </source>
</evidence>